<evidence type="ECO:0000313" key="2">
    <source>
        <dbReference type="Proteomes" id="UP000808215"/>
    </source>
</evidence>
<evidence type="ECO:0000313" key="1">
    <source>
        <dbReference type="EMBL" id="MBJ9688363.1"/>
    </source>
</evidence>
<dbReference type="Proteomes" id="UP000808215">
    <property type="component" value="Unassembled WGS sequence"/>
</dbReference>
<organism evidence="1 2">
    <name type="scientific">Burkholderia vietnamiensis</name>
    <dbReference type="NCBI Taxonomy" id="60552"/>
    <lineage>
        <taxon>Bacteria</taxon>
        <taxon>Pseudomonadati</taxon>
        <taxon>Pseudomonadota</taxon>
        <taxon>Betaproteobacteria</taxon>
        <taxon>Burkholderiales</taxon>
        <taxon>Burkholderiaceae</taxon>
        <taxon>Burkholderia</taxon>
        <taxon>Burkholderia cepacia complex</taxon>
    </lineage>
</organism>
<dbReference type="EMBL" id="JADVKH010000029">
    <property type="protein sequence ID" value="MBJ9688363.1"/>
    <property type="molecule type" value="Genomic_DNA"/>
</dbReference>
<sequence length="190" mass="21081">MKRIHFFATKNDVLLVTDFIESKGDVKYILSHHHFFQEYGAEAPIFNSARNIPDLGVAAKSQTGSCKDYILVGRSVAVEPMSRFIGENLPEGGKWYTAYESGNCNEGVAFNAGGFWSDGTLINGLIQTWSDDSAAQKIMRQAASAFKKYYPAKINVFWIGPEAYELLKSGRRLTQNVAASPEFDLKIPNA</sequence>
<keyword evidence="2" id="KW-1185">Reference proteome</keyword>
<dbReference type="RefSeq" id="WP_155754495.1">
    <property type="nucleotide sequence ID" value="NZ_CADFEG010000005.1"/>
</dbReference>
<name>A0ABS1AXE9_BURVI</name>
<proteinExistence type="predicted"/>
<accession>A0ABS1AXE9</accession>
<reference evidence="1 2" key="1">
    <citation type="submission" date="2020-11" db="EMBL/GenBank/DDBJ databases">
        <title>Enhanced detection system for hospital associated transmission using whole genome sequencing surveillance.</title>
        <authorList>
            <person name="Harrison L.H."/>
            <person name="Van Tyne D."/>
            <person name="Marsh J.W."/>
            <person name="Griffith M.P."/>
            <person name="Snyder D.J."/>
            <person name="Cooper V.S."/>
            <person name="Mustapha M."/>
        </authorList>
    </citation>
    <scope>NUCLEOTIDE SEQUENCE [LARGE SCALE GENOMIC DNA]</scope>
    <source>
        <strain evidence="1 2">BC00020</strain>
    </source>
</reference>
<gene>
    <name evidence="1" type="ORF">I5589_14910</name>
</gene>
<comment type="caution">
    <text evidence="1">The sequence shown here is derived from an EMBL/GenBank/DDBJ whole genome shotgun (WGS) entry which is preliminary data.</text>
</comment>
<protein>
    <submittedName>
        <fullName evidence="1">Uncharacterized protein</fullName>
    </submittedName>
</protein>